<comment type="caution">
    <text evidence="1">The sequence shown here is derived from an EMBL/GenBank/DDBJ whole genome shotgun (WGS) entry which is preliminary data.</text>
</comment>
<accession>A0ABU1BNE1</accession>
<dbReference type="EMBL" id="JAUYVH010000004">
    <property type="protein sequence ID" value="MDQ9170538.1"/>
    <property type="molecule type" value="Genomic_DNA"/>
</dbReference>
<dbReference type="RefSeq" id="WP_338436472.1">
    <property type="nucleotide sequence ID" value="NZ_JAUYVH010000004.1"/>
</dbReference>
<organism evidence="1 2">
    <name type="scientific">Keguizhuia sedimenti</name>
    <dbReference type="NCBI Taxonomy" id="3064264"/>
    <lineage>
        <taxon>Bacteria</taxon>
        <taxon>Pseudomonadati</taxon>
        <taxon>Pseudomonadota</taxon>
        <taxon>Betaproteobacteria</taxon>
        <taxon>Burkholderiales</taxon>
        <taxon>Oxalobacteraceae</taxon>
        <taxon>Keguizhuia</taxon>
    </lineage>
</organism>
<name>A0ABU1BNE1_9BURK</name>
<reference evidence="1 2" key="1">
    <citation type="submission" date="2023-08" db="EMBL/GenBank/DDBJ databases">
        <title>Oxalobacteraceae gen .nov., isolated from river sludge outside the plant.</title>
        <authorList>
            <person name="Zhao S.Y."/>
        </authorList>
    </citation>
    <scope>NUCLEOTIDE SEQUENCE [LARGE SCALE GENOMIC DNA]</scope>
    <source>
        <strain evidence="1 2">R-40</strain>
    </source>
</reference>
<evidence type="ECO:0000313" key="2">
    <source>
        <dbReference type="Proteomes" id="UP001225596"/>
    </source>
</evidence>
<dbReference type="Proteomes" id="UP001225596">
    <property type="component" value="Unassembled WGS sequence"/>
</dbReference>
<evidence type="ECO:0000313" key="1">
    <source>
        <dbReference type="EMBL" id="MDQ9170538.1"/>
    </source>
</evidence>
<protein>
    <submittedName>
        <fullName evidence="1">Uncharacterized protein</fullName>
    </submittedName>
</protein>
<keyword evidence="2" id="KW-1185">Reference proteome</keyword>
<gene>
    <name evidence="1" type="ORF">Q8A64_08950</name>
</gene>
<proteinExistence type="predicted"/>
<sequence length="89" mass="10219">MQEIGNAGIKTTAIKRMSAACSWLRYPKEEQELSSFASGIMRLVRAHHHRIGSARHRLPNAKELEYGDNHHDQTDNINNLIHVFLPFIQ</sequence>